<dbReference type="InterPro" id="IPR016030">
    <property type="entry name" value="CblAdoTrfase-like"/>
</dbReference>
<dbReference type="AlphaFoldDB" id="A0A7V4WX52"/>
<evidence type="ECO:0000256" key="4">
    <source>
        <dbReference type="RuleBase" id="RU366026"/>
    </source>
</evidence>
<dbReference type="Pfam" id="PF01923">
    <property type="entry name" value="Cob_adeno_trans"/>
    <property type="match status" value="1"/>
</dbReference>
<feature type="domain" description="Cobalamin adenosyltransferase-like" evidence="6">
    <location>
        <begin position="3"/>
        <end position="168"/>
    </location>
</feature>
<dbReference type="Gene3D" id="1.20.1200.10">
    <property type="entry name" value="Cobalamin adenosyltransferase-like"/>
    <property type="match status" value="1"/>
</dbReference>
<name>A0A7V4WX52_CALAY</name>
<dbReference type="PANTHER" id="PTHR12213:SF0">
    <property type="entry name" value="CORRINOID ADENOSYLTRANSFERASE MMAB"/>
    <property type="match status" value="1"/>
</dbReference>
<proteinExistence type="inferred from homology"/>
<evidence type="ECO:0000259" key="6">
    <source>
        <dbReference type="Pfam" id="PF01923"/>
    </source>
</evidence>
<keyword evidence="5" id="KW-0175">Coiled coil</keyword>
<keyword evidence="3 4" id="KW-0067">ATP-binding</keyword>
<reference evidence="7" key="1">
    <citation type="journal article" date="2020" name="mSystems">
        <title>Genome- and Community-Level Interaction Insights into Carbon Utilization and Element Cycling Functions of Hydrothermarchaeota in Hydrothermal Sediment.</title>
        <authorList>
            <person name="Zhou Z."/>
            <person name="Liu Y."/>
            <person name="Xu W."/>
            <person name="Pan J."/>
            <person name="Luo Z.H."/>
            <person name="Li M."/>
        </authorList>
    </citation>
    <scope>NUCLEOTIDE SEQUENCE [LARGE SCALE GENOMIC DNA]</scope>
    <source>
        <strain evidence="7">HyVt-577</strain>
    </source>
</reference>
<evidence type="ECO:0000256" key="5">
    <source>
        <dbReference type="SAM" id="Coils"/>
    </source>
</evidence>
<dbReference type="PANTHER" id="PTHR12213">
    <property type="entry name" value="CORRINOID ADENOSYLTRANSFERASE"/>
    <property type="match status" value="1"/>
</dbReference>
<dbReference type="UniPathway" id="UPA00148">
    <property type="reaction ID" value="UER00233"/>
</dbReference>
<comment type="pathway">
    <text evidence="4">Cofactor biosynthesis; adenosylcobalamin biosynthesis; adenosylcobalamin from cob(II)yrinate a,c-diamide: step 2/7.</text>
</comment>
<dbReference type="SUPFAM" id="SSF89028">
    <property type="entry name" value="Cobalamin adenosyltransferase-like"/>
    <property type="match status" value="1"/>
</dbReference>
<keyword evidence="1 4" id="KW-0808">Transferase</keyword>
<accession>A0A7V4WX52</accession>
<evidence type="ECO:0000313" key="7">
    <source>
        <dbReference type="EMBL" id="HGY57181.1"/>
    </source>
</evidence>
<evidence type="ECO:0000256" key="2">
    <source>
        <dbReference type="ARBA" id="ARBA00022741"/>
    </source>
</evidence>
<evidence type="ECO:0000256" key="1">
    <source>
        <dbReference type="ARBA" id="ARBA00022679"/>
    </source>
</evidence>
<dbReference type="GO" id="GO:0008817">
    <property type="term" value="F:corrinoid adenosyltransferase activity"/>
    <property type="evidence" value="ECO:0007669"/>
    <property type="project" value="UniProtKB-UniRule"/>
</dbReference>
<dbReference type="InterPro" id="IPR036451">
    <property type="entry name" value="CblAdoTrfase-like_sf"/>
</dbReference>
<protein>
    <recommendedName>
        <fullName evidence="4">Corrinoid adenosyltransferase</fullName>
        <ecNumber evidence="4">2.5.1.17</ecNumber>
    </recommendedName>
    <alternativeName>
        <fullName evidence="4">Cob(II)alamin adenosyltransferase</fullName>
    </alternativeName>
    <alternativeName>
        <fullName evidence="4">Cob(II)yrinic acid a,c-diamide adenosyltransferase</fullName>
    </alternativeName>
    <alternativeName>
        <fullName evidence="4">Cobinamide/cobalamin adenosyltransferase</fullName>
    </alternativeName>
</protein>
<dbReference type="NCBIfam" id="TIGR00636">
    <property type="entry name" value="PduO_Nterm"/>
    <property type="match status" value="1"/>
</dbReference>
<comment type="catalytic activity">
    <reaction evidence="4">
        <text>2 cob(II)yrinate a,c diamide + reduced [electron-transfer flavoprotein] + 2 ATP = 2 adenosylcob(III)yrinate a,c-diamide + 2 triphosphate + oxidized [electron-transfer flavoprotein] + 3 H(+)</text>
        <dbReference type="Rhea" id="RHEA:11528"/>
        <dbReference type="Rhea" id="RHEA-COMP:10685"/>
        <dbReference type="Rhea" id="RHEA-COMP:10686"/>
        <dbReference type="ChEBI" id="CHEBI:15378"/>
        <dbReference type="ChEBI" id="CHEBI:18036"/>
        <dbReference type="ChEBI" id="CHEBI:30616"/>
        <dbReference type="ChEBI" id="CHEBI:57692"/>
        <dbReference type="ChEBI" id="CHEBI:58307"/>
        <dbReference type="ChEBI" id="CHEBI:58503"/>
        <dbReference type="ChEBI" id="CHEBI:58537"/>
        <dbReference type="EC" id="2.5.1.17"/>
    </reaction>
</comment>
<comment type="catalytic activity">
    <reaction evidence="4">
        <text>2 cob(II)alamin + reduced [electron-transfer flavoprotein] + 2 ATP = 2 adenosylcob(III)alamin + 2 triphosphate + oxidized [electron-transfer flavoprotein] + 3 H(+)</text>
        <dbReference type="Rhea" id="RHEA:28671"/>
        <dbReference type="Rhea" id="RHEA-COMP:10685"/>
        <dbReference type="Rhea" id="RHEA-COMP:10686"/>
        <dbReference type="ChEBI" id="CHEBI:15378"/>
        <dbReference type="ChEBI" id="CHEBI:16304"/>
        <dbReference type="ChEBI" id="CHEBI:18036"/>
        <dbReference type="ChEBI" id="CHEBI:18408"/>
        <dbReference type="ChEBI" id="CHEBI:30616"/>
        <dbReference type="ChEBI" id="CHEBI:57692"/>
        <dbReference type="ChEBI" id="CHEBI:58307"/>
        <dbReference type="EC" id="2.5.1.17"/>
    </reaction>
</comment>
<comment type="similarity">
    <text evidence="4">Belongs to the Cob(I)alamin adenosyltransferase family.</text>
</comment>
<dbReference type="EMBL" id="DRQG01000148">
    <property type="protein sequence ID" value="HGY57181.1"/>
    <property type="molecule type" value="Genomic_DNA"/>
</dbReference>
<gene>
    <name evidence="7" type="ORF">ENK44_15845</name>
</gene>
<dbReference type="GO" id="GO:0009236">
    <property type="term" value="P:cobalamin biosynthetic process"/>
    <property type="evidence" value="ECO:0007669"/>
    <property type="project" value="UniProtKB-UniRule"/>
</dbReference>
<dbReference type="Proteomes" id="UP000885779">
    <property type="component" value="Unassembled WGS sequence"/>
</dbReference>
<comment type="caution">
    <text evidence="7">The sequence shown here is derived from an EMBL/GenBank/DDBJ whole genome shotgun (WGS) entry which is preliminary data.</text>
</comment>
<feature type="coiled-coil region" evidence="5">
    <location>
        <begin position="84"/>
        <end position="111"/>
    </location>
</feature>
<organism evidence="7">
    <name type="scientific">Caldithrix abyssi</name>
    <dbReference type="NCBI Taxonomy" id="187145"/>
    <lineage>
        <taxon>Bacteria</taxon>
        <taxon>Pseudomonadati</taxon>
        <taxon>Calditrichota</taxon>
        <taxon>Calditrichia</taxon>
        <taxon>Calditrichales</taxon>
        <taxon>Calditrichaceae</taxon>
        <taxon>Caldithrix</taxon>
    </lineage>
</organism>
<keyword evidence="4" id="KW-0169">Cobalamin biosynthesis</keyword>
<sequence>MKIYTGFGDRGKTALFGGDVVHKNDLRVEVYGSLDELNSWIGLLRVKNTDRQVNEWLLREQNHIFALSSEIATPDPKIRHKLVNMLTLSESAQLEKEMDDLSERLPELKKFILPGGCETAALAHLARTVCRRCERLLISLHEQIKQREELLVYLNRLGDWFFILARYLNQLNDQPDVVWESGKEAES</sequence>
<dbReference type="GO" id="GO:0005524">
    <property type="term" value="F:ATP binding"/>
    <property type="evidence" value="ECO:0007669"/>
    <property type="project" value="UniProtKB-UniRule"/>
</dbReference>
<evidence type="ECO:0000256" key="3">
    <source>
        <dbReference type="ARBA" id="ARBA00022840"/>
    </source>
</evidence>
<keyword evidence="2 4" id="KW-0547">Nucleotide-binding</keyword>
<dbReference type="EC" id="2.5.1.17" evidence="4"/>
<dbReference type="InterPro" id="IPR029499">
    <property type="entry name" value="PduO-typ"/>
</dbReference>